<dbReference type="CDD" id="cd08958">
    <property type="entry name" value="FR_SDR_e"/>
    <property type="match status" value="1"/>
</dbReference>
<dbReference type="Proteomes" id="UP001055439">
    <property type="component" value="Chromosome 5"/>
</dbReference>
<evidence type="ECO:0000313" key="4">
    <source>
        <dbReference type="Proteomes" id="UP001055439"/>
    </source>
</evidence>
<dbReference type="GO" id="GO:0016616">
    <property type="term" value="F:oxidoreductase activity, acting on the CH-OH group of donors, NAD or NADP as acceptor"/>
    <property type="evidence" value="ECO:0007669"/>
    <property type="project" value="TreeGrafter"/>
</dbReference>
<proteinExistence type="predicted"/>
<dbReference type="InterPro" id="IPR001509">
    <property type="entry name" value="Epimerase_deHydtase"/>
</dbReference>
<dbReference type="OrthoDB" id="2735536at2759"/>
<keyword evidence="1" id="KW-0560">Oxidoreductase</keyword>
<dbReference type="AlphaFoldDB" id="A0A9E7K7D6"/>
<accession>A0A9E7K7D6</accession>
<dbReference type="EMBL" id="CP097507">
    <property type="protein sequence ID" value="URE06802.1"/>
    <property type="molecule type" value="Genomic_DNA"/>
</dbReference>
<sequence>MDDHRSVAAAGSGGARRVACVTGATGYIGSWLVRSLLRRGYHVNATVRDAGKASWLLLALRGESRLKIFEADLNEDGSFDEAVEHCQFVFHVAACMEFNTTAKENIENHVRTKMLEPAVRGVINVLQACAKSGSVRKVVFTSSISTITAKDDEGELRSMVDESSVVPINQVWKTKPKGWVYVLSKLLTEEKAFQFAKEKGIDLVSIIPPTVAGPFLTPSVPASVQVLLSPITGDPELYPILASVHSRLGSIPLAHIEDICNAHIFLMGHPMTEGRYICSAGSCSLPELTDLLSENYPAFSSKRFDENSSKSIHPVVSSKHLTDLGFTFTYSARDVIQQSVTCCVEGGFLRLHGLQPRMRTTWCHTSVSTRHGLQGITTSSDIAKNSTRN</sequence>
<name>A0A9E7K7D6_9LILI</name>
<dbReference type="PANTHER" id="PTHR10366">
    <property type="entry name" value="NAD DEPENDENT EPIMERASE/DEHYDRATASE"/>
    <property type="match status" value="1"/>
</dbReference>
<dbReference type="Pfam" id="PF01370">
    <property type="entry name" value="Epimerase"/>
    <property type="match status" value="1"/>
</dbReference>
<organism evidence="3 4">
    <name type="scientific">Musa troglodytarum</name>
    <name type="common">fe'i banana</name>
    <dbReference type="NCBI Taxonomy" id="320322"/>
    <lineage>
        <taxon>Eukaryota</taxon>
        <taxon>Viridiplantae</taxon>
        <taxon>Streptophyta</taxon>
        <taxon>Embryophyta</taxon>
        <taxon>Tracheophyta</taxon>
        <taxon>Spermatophyta</taxon>
        <taxon>Magnoliopsida</taxon>
        <taxon>Liliopsida</taxon>
        <taxon>Zingiberales</taxon>
        <taxon>Musaceae</taxon>
        <taxon>Musa</taxon>
    </lineage>
</organism>
<dbReference type="SUPFAM" id="SSF51735">
    <property type="entry name" value="NAD(P)-binding Rossmann-fold domains"/>
    <property type="match status" value="1"/>
</dbReference>
<evidence type="ECO:0000259" key="2">
    <source>
        <dbReference type="Pfam" id="PF01370"/>
    </source>
</evidence>
<dbReference type="PANTHER" id="PTHR10366:SF628">
    <property type="entry name" value="NAD(P)-BINDING ROSSMANN-FOLD SUPERFAMILY PROTEIN"/>
    <property type="match status" value="1"/>
</dbReference>
<dbReference type="FunFam" id="3.40.50.720:FF:000085">
    <property type="entry name" value="Dihydroflavonol reductase"/>
    <property type="match status" value="1"/>
</dbReference>
<dbReference type="Gene3D" id="3.40.50.720">
    <property type="entry name" value="NAD(P)-binding Rossmann-like Domain"/>
    <property type="match status" value="1"/>
</dbReference>
<evidence type="ECO:0000256" key="1">
    <source>
        <dbReference type="ARBA" id="ARBA00023002"/>
    </source>
</evidence>
<dbReference type="InterPro" id="IPR036291">
    <property type="entry name" value="NAD(P)-bd_dom_sf"/>
</dbReference>
<gene>
    <name evidence="3" type="ORF">MUK42_22686</name>
</gene>
<keyword evidence="4" id="KW-1185">Reference proteome</keyword>
<reference evidence="3" key="1">
    <citation type="submission" date="2022-05" db="EMBL/GenBank/DDBJ databases">
        <title>The Musa troglodytarum L. genome provides insights into the mechanism of non-climacteric behaviour and enrichment of carotenoids.</title>
        <authorList>
            <person name="Wang J."/>
        </authorList>
    </citation>
    <scope>NUCLEOTIDE SEQUENCE</scope>
    <source>
        <tissue evidence="3">Leaf</tissue>
    </source>
</reference>
<feature type="domain" description="NAD-dependent epimerase/dehydratase" evidence="2">
    <location>
        <begin position="20"/>
        <end position="272"/>
    </location>
</feature>
<dbReference type="InterPro" id="IPR050425">
    <property type="entry name" value="NAD(P)_dehydrat-like"/>
</dbReference>
<protein>
    <submittedName>
        <fullName evidence="3">3-beta hydroxysteroid dehydrogenase/isomerase family</fullName>
    </submittedName>
</protein>
<evidence type="ECO:0000313" key="3">
    <source>
        <dbReference type="EMBL" id="URE06802.1"/>
    </source>
</evidence>